<dbReference type="EMBL" id="QXDJ01000008">
    <property type="protein sequence ID" value="RII32245.1"/>
    <property type="molecule type" value="Genomic_DNA"/>
</dbReference>
<dbReference type="Proteomes" id="UP000265930">
    <property type="component" value="Unassembled WGS sequence"/>
</dbReference>
<reference evidence="4 6" key="2">
    <citation type="submission" date="2018-08" db="EMBL/GenBank/DDBJ databases">
        <title>Genome of Clostridium chromiireducens C1, DSM12136.</title>
        <authorList>
            <person name="Xing M."/>
            <person name="Wei Y."/>
            <person name="Ang E.L."/>
            <person name="Zhao H."/>
            <person name="Zhang Y."/>
        </authorList>
    </citation>
    <scope>NUCLEOTIDE SEQUENCE [LARGE SCALE GENOMIC DNA]</scope>
    <source>
        <strain evidence="4 6">C1</strain>
    </source>
</reference>
<feature type="transmembrane region" description="Helical" evidence="1">
    <location>
        <begin position="49"/>
        <end position="65"/>
    </location>
</feature>
<evidence type="ECO:0000313" key="6">
    <source>
        <dbReference type="Proteomes" id="UP000265930"/>
    </source>
</evidence>
<gene>
    <name evidence="3" type="primary">trpP</name>
    <name evidence="3" type="ORF">CLCHR_40310</name>
    <name evidence="4" type="ORF">D2A34_23740</name>
    <name evidence="2" type="ORF">GKZ28_21425</name>
</gene>
<accession>A0A1V4IEB2</accession>
<proteinExistence type="predicted"/>
<dbReference type="STRING" id="225345.CLCHR_40310"/>
<keyword evidence="5" id="KW-1185">Reference proteome</keyword>
<feature type="transmembrane region" description="Helical" evidence="1">
    <location>
        <begin position="106"/>
        <end position="131"/>
    </location>
</feature>
<sequence length="174" mass="18629">MNTKKMVTNAILIAIGAILHQLTPLLGVPMQPDLSLAILFIIIVYNKDYKTTLVCGIIVGVFAALTTKTPGGQLPNIIDKFLTSNIMFLVLVPLRERISKLLQISILLPFGTALSGTIFLTALMTLGGLPIDKFSTLFYAVVLPTAGLNVVIGIVLFKVVQKTISVTGAYAVNS</sequence>
<dbReference type="OrthoDB" id="2243651at2"/>
<name>A0A1V4IEB2_9CLOT</name>
<dbReference type="Proteomes" id="UP000191056">
    <property type="component" value="Unassembled WGS sequence"/>
</dbReference>
<organism evidence="3 5">
    <name type="scientific">Clostridium chromiireducens</name>
    <dbReference type="NCBI Taxonomy" id="225345"/>
    <lineage>
        <taxon>Bacteria</taxon>
        <taxon>Bacillati</taxon>
        <taxon>Bacillota</taxon>
        <taxon>Clostridia</taxon>
        <taxon>Eubacteriales</taxon>
        <taxon>Clostridiaceae</taxon>
        <taxon>Clostridium</taxon>
    </lineage>
</organism>
<feature type="transmembrane region" description="Helical" evidence="1">
    <location>
        <begin position="77"/>
        <end position="94"/>
    </location>
</feature>
<dbReference type="Proteomes" id="UP000656077">
    <property type="component" value="Unassembled WGS sequence"/>
</dbReference>
<feature type="transmembrane region" description="Helical" evidence="1">
    <location>
        <begin position="6"/>
        <end position="28"/>
    </location>
</feature>
<dbReference type="EMBL" id="WSRQ01000050">
    <property type="protein sequence ID" value="MVX66243.1"/>
    <property type="molecule type" value="Genomic_DNA"/>
</dbReference>
<dbReference type="AlphaFoldDB" id="A0A1V4IEB2"/>
<evidence type="ECO:0000313" key="2">
    <source>
        <dbReference type="EMBL" id="MVX66243.1"/>
    </source>
</evidence>
<keyword evidence="1" id="KW-1133">Transmembrane helix</keyword>
<evidence type="ECO:0000313" key="3">
    <source>
        <dbReference type="EMBL" id="OPJ58194.1"/>
    </source>
</evidence>
<feature type="transmembrane region" description="Helical" evidence="1">
    <location>
        <begin position="137"/>
        <end position="157"/>
    </location>
</feature>
<dbReference type="InterPro" id="IPR031360">
    <property type="entry name" value="TrpP"/>
</dbReference>
<protein>
    <submittedName>
        <fullName evidence="3">Putative tryptophan transport protein</fullName>
    </submittedName>
    <submittedName>
        <fullName evidence="2">Tryptophan transporter</fullName>
    </submittedName>
</protein>
<evidence type="ECO:0000313" key="5">
    <source>
        <dbReference type="Proteomes" id="UP000191056"/>
    </source>
</evidence>
<keyword evidence="1" id="KW-0812">Transmembrane</keyword>
<dbReference type="Pfam" id="PF17099">
    <property type="entry name" value="TrpP"/>
    <property type="match status" value="1"/>
</dbReference>
<dbReference type="EMBL" id="MZGT01000074">
    <property type="protein sequence ID" value="OPJ58194.1"/>
    <property type="molecule type" value="Genomic_DNA"/>
</dbReference>
<dbReference type="RefSeq" id="WP_079441678.1">
    <property type="nucleotide sequence ID" value="NZ_JBLZIA010000019.1"/>
</dbReference>
<reference evidence="2" key="3">
    <citation type="submission" date="2019-12" db="EMBL/GenBank/DDBJ databases">
        <title>Microbes associate with the intestines of laboratory mice.</title>
        <authorList>
            <person name="Navarre W."/>
            <person name="Wong E."/>
        </authorList>
    </citation>
    <scope>NUCLEOTIDE SEQUENCE</scope>
    <source>
        <strain evidence="2">NM79_F5</strain>
    </source>
</reference>
<keyword evidence="1" id="KW-0472">Membrane</keyword>
<comment type="caution">
    <text evidence="3">The sequence shown here is derived from an EMBL/GenBank/DDBJ whole genome shotgun (WGS) entry which is preliminary data.</text>
</comment>
<evidence type="ECO:0000256" key="1">
    <source>
        <dbReference type="SAM" id="Phobius"/>
    </source>
</evidence>
<evidence type="ECO:0000313" key="4">
    <source>
        <dbReference type="EMBL" id="RII32245.1"/>
    </source>
</evidence>
<reference evidence="3 5" key="1">
    <citation type="submission" date="2017-03" db="EMBL/GenBank/DDBJ databases">
        <title>Genome sequence of Clostridium chromiireducens DSM 23318.</title>
        <authorList>
            <person name="Poehlein A."/>
            <person name="Daniel R."/>
        </authorList>
    </citation>
    <scope>NUCLEOTIDE SEQUENCE [LARGE SCALE GENOMIC DNA]</scope>
    <source>
        <strain evidence="3 5">DSM 23318</strain>
    </source>
</reference>